<evidence type="ECO:0000313" key="4">
    <source>
        <dbReference type="EMBL" id="MFD1735496.1"/>
    </source>
</evidence>
<keyword evidence="5" id="KW-1185">Reference proteome</keyword>
<dbReference type="Proteomes" id="UP001597214">
    <property type="component" value="Unassembled WGS sequence"/>
</dbReference>
<gene>
    <name evidence="4" type="ORF">ACFSCX_02865</name>
</gene>
<feature type="domain" description="Solute-binding protein family 5" evidence="2">
    <location>
        <begin position="174"/>
        <end position="421"/>
    </location>
</feature>
<dbReference type="SUPFAM" id="SSF53850">
    <property type="entry name" value="Periplasmic binding protein-like II"/>
    <property type="match status" value="1"/>
</dbReference>
<dbReference type="PANTHER" id="PTHR30290:SF72">
    <property type="entry name" value="HTH-TYPE TRANSCRIPTIONAL REGULATOR SGRR"/>
    <property type="match status" value="1"/>
</dbReference>
<keyword evidence="1" id="KW-0238">DNA-binding</keyword>
<evidence type="ECO:0000313" key="5">
    <source>
        <dbReference type="Proteomes" id="UP001597214"/>
    </source>
</evidence>
<dbReference type="InterPro" id="IPR025370">
    <property type="entry name" value="SgrR_HTH_N"/>
</dbReference>
<reference evidence="5" key="1">
    <citation type="journal article" date="2019" name="Int. J. Syst. Evol. Microbiol.">
        <title>The Global Catalogue of Microorganisms (GCM) 10K type strain sequencing project: providing services to taxonomists for standard genome sequencing and annotation.</title>
        <authorList>
            <consortium name="The Broad Institute Genomics Platform"/>
            <consortium name="The Broad Institute Genome Sequencing Center for Infectious Disease"/>
            <person name="Wu L."/>
            <person name="Ma J."/>
        </authorList>
    </citation>
    <scope>NUCLEOTIDE SEQUENCE [LARGE SCALE GENOMIC DNA]</scope>
    <source>
        <strain evidence="5">CCUG 49339</strain>
    </source>
</reference>
<evidence type="ECO:0000259" key="2">
    <source>
        <dbReference type="Pfam" id="PF00496"/>
    </source>
</evidence>
<feature type="domain" description="Transcriptional regulator SgrR N-terminal HTH" evidence="3">
    <location>
        <begin position="4"/>
        <end position="113"/>
    </location>
</feature>
<organism evidence="4 5">
    <name type="scientific">Bacillus salitolerans</name>
    <dbReference type="NCBI Taxonomy" id="1437434"/>
    <lineage>
        <taxon>Bacteria</taxon>
        <taxon>Bacillati</taxon>
        <taxon>Bacillota</taxon>
        <taxon>Bacilli</taxon>
        <taxon>Bacillales</taxon>
        <taxon>Bacillaceae</taxon>
        <taxon>Bacillus</taxon>
    </lineage>
</organism>
<dbReference type="PANTHER" id="PTHR30290">
    <property type="entry name" value="PERIPLASMIC BINDING COMPONENT OF ABC TRANSPORTER"/>
    <property type="match status" value="1"/>
</dbReference>
<protein>
    <submittedName>
        <fullName evidence="4">ABC transporter substrate-binding protein</fullName>
    </submittedName>
</protein>
<name>A0ABW4LK57_9BACI</name>
<evidence type="ECO:0000256" key="1">
    <source>
        <dbReference type="ARBA" id="ARBA00023125"/>
    </source>
</evidence>
<evidence type="ECO:0000259" key="3">
    <source>
        <dbReference type="Pfam" id="PF12793"/>
    </source>
</evidence>
<dbReference type="InterPro" id="IPR000914">
    <property type="entry name" value="SBP_5_dom"/>
</dbReference>
<accession>A0ABW4LK57</accession>
<proteinExistence type="predicted"/>
<dbReference type="RefSeq" id="WP_377926595.1">
    <property type="nucleotide sequence ID" value="NZ_JBHUEM010000003.1"/>
</dbReference>
<dbReference type="Pfam" id="PF00496">
    <property type="entry name" value="SBP_bac_5"/>
    <property type="match status" value="1"/>
</dbReference>
<sequence>MELIEHYLKLQNHFSDVKIGTPIPISREELASLLFCSERNVVHIIQNLHEKKWIHWKSGRGRGNVSAITFMIHQADLIKMESHSLIRKGSLSKLLYYISTYLLDQQKQELLTQLPHLFGYNVIRDKEQTLDILTFPYFRHLFSLDPAYVERQTERHMVSQLFNTLVGYDAIQKKIEPKIAHYWQRNDNATVWTFYLRKGIQFHHQQELTSDDVVFSFKRLIHTPSAWIIKGLQNVSPIDRYTVQFMFEHPNFVWLDLLTSPKASIVPNNLGDKSAKVFSRSPIGTGPYKISEHTDQTFVLDSFHQHFQGRPHLDRIMVVFLPKAQEDVDTVSLKEKLVHYYPFLVNQQDGHDFNHVTRKHLSIKFLMWNMNRNVHSEQVRKVFSTSIHKLLLVDALRKNRQAPTDYFSKIEWQESNPIFHDIYNIHLTVMTYDLTPNIEDLYWLRDNLKVSGIHLTIKIVSYSDFLNSEINRGADLLYSEYVMEDNEVSSLINVYQSPFSMVVTSLDTQLRSKVEALIQATKEENNTINQRKGILTIEDLLLKNNILIPVYSTSQKAFFHKSLVGATLNNVGLVPFHDLFFLKDKE</sequence>
<dbReference type="Gene3D" id="3.10.105.10">
    <property type="entry name" value="Dipeptide-binding Protein, Domain 3"/>
    <property type="match status" value="1"/>
</dbReference>
<dbReference type="Pfam" id="PF12793">
    <property type="entry name" value="SgrR_N"/>
    <property type="match status" value="1"/>
</dbReference>
<dbReference type="Gene3D" id="3.40.190.10">
    <property type="entry name" value="Periplasmic binding protein-like II"/>
    <property type="match status" value="1"/>
</dbReference>
<comment type="caution">
    <text evidence="4">The sequence shown here is derived from an EMBL/GenBank/DDBJ whole genome shotgun (WGS) entry which is preliminary data.</text>
</comment>
<dbReference type="InterPro" id="IPR039424">
    <property type="entry name" value="SBP_5"/>
</dbReference>
<dbReference type="EMBL" id="JBHUEM010000003">
    <property type="protein sequence ID" value="MFD1735496.1"/>
    <property type="molecule type" value="Genomic_DNA"/>
</dbReference>